<keyword evidence="1" id="KW-1133">Transmembrane helix</keyword>
<comment type="caution">
    <text evidence="2">The sequence shown here is derived from an EMBL/GenBank/DDBJ whole genome shotgun (WGS) entry which is preliminary data.</text>
</comment>
<feature type="transmembrane region" description="Helical" evidence="1">
    <location>
        <begin position="87"/>
        <end position="105"/>
    </location>
</feature>
<organism evidence="2 3">
    <name type="scientific">Castanea mollissima</name>
    <name type="common">Chinese chestnut</name>
    <dbReference type="NCBI Taxonomy" id="60419"/>
    <lineage>
        <taxon>Eukaryota</taxon>
        <taxon>Viridiplantae</taxon>
        <taxon>Streptophyta</taxon>
        <taxon>Embryophyta</taxon>
        <taxon>Tracheophyta</taxon>
        <taxon>Spermatophyta</taxon>
        <taxon>Magnoliopsida</taxon>
        <taxon>eudicotyledons</taxon>
        <taxon>Gunneridae</taxon>
        <taxon>Pentapetalae</taxon>
        <taxon>rosids</taxon>
        <taxon>fabids</taxon>
        <taxon>Fagales</taxon>
        <taxon>Fagaceae</taxon>
        <taxon>Castanea</taxon>
    </lineage>
</organism>
<keyword evidence="1" id="KW-0472">Membrane</keyword>
<keyword evidence="3" id="KW-1185">Reference proteome</keyword>
<protein>
    <submittedName>
        <fullName evidence="2">Uncharacterized protein</fullName>
    </submittedName>
</protein>
<proteinExistence type="predicted"/>
<evidence type="ECO:0000313" key="3">
    <source>
        <dbReference type="Proteomes" id="UP000737018"/>
    </source>
</evidence>
<keyword evidence="1" id="KW-0812">Transmembrane</keyword>
<name>A0A8J4VP91_9ROSI</name>
<accession>A0A8J4VP91</accession>
<dbReference type="EMBL" id="JRKL02001374">
    <property type="protein sequence ID" value="KAF3964377.1"/>
    <property type="molecule type" value="Genomic_DNA"/>
</dbReference>
<dbReference type="Proteomes" id="UP000737018">
    <property type="component" value="Unassembled WGS sequence"/>
</dbReference>
<gene>
    <name evidence="2" type="ORF">CMV_011328</name>
</gene>
<sequence length="122" mass="14116">MSMLISRNCDRWRACTLSGGRRTCCGAHRDSACRLYATWKEGCLQILRHCICMHTLWALSKISIAPSLWRIDTVKSFGRSSQFRNSFFFRPLFLFLFLFLFRVVLEGFLGFGQFNLGVSSEN</sequence>
<evidence type="ECO:0000313" key="2">
    <source>
        <dbReference type="EMBL" id="KAF3964377.1"/>
    </source>
</evidence>
<evidence type="ECO:0000256" key="1">
    <source>
        <dbReference type="SAM" id="Phobius"/>
    </source>
</evidence>
<reference evidence="2" key="1">
    <citation type="submission" date="2020-03" db="EMBL/GenBank/DDBJ databases">
        <title>Castanea mollissima Vanexum genome sequencing.</title>
        <authorList>
            <person name="Staton M."/>
        </authorList>
    </citation>
    <scope>NUCLEOTIDE SEQUENCE</scope>
    <source>
        <tissue evidence="2">Leaf</tissue>
    </source>
</reference>
<dbReference type="AlphaFoldDB" id="A0A8J4VP91"/>